<proteinExistence type="predicted"/>
<reference evidence="2" key="1">
    <citation type="submission" date="2016-05" db="EMBL/GenBank/DDBJ databases">
        <title>Comparative genomics of biotechnologically important yeasts.</title>
        <authorList>
            <consortium name="DOE Joint Genome Institute"/>
            <person name="Riley R."/>
            <person name="Haridas S."/>
            <person name="Wolfe K.H."/>
            <person name="Lopes M.R."/>
            <person name="Hittinger C.T."/>
            <person name="Goker M."/>
            <person name="Salamov A."/>
            <person name="Wisecaver J."/>
            <person name="Long T.M."/>
            <person name="Aerts A.L."/>
            <person name="Barry K."/>
            <person name="Choi C."/>
            <person name="Clum A."/>
            <person name="Coughlan A.Y."/>
            <person name="Deshpande S."/>
            <person name="Douglass A.P."/>
            <person name="Hanson S.J."/>
            <person name="Klenk H.-P."/>
            <person name="Labutti K."/>
            <person name="Lapidus A."/>
            <person name="Lindquist E."/>
            <person name="Lipzen A."/>
            <person name="Meier-Kolthoff J.P."/>
            <person name="Ohm R.A."/>
            <person name="Otillar R.P."/>
            <person name="Pangilinan J."/>
            <person name="Peng Y."/>
            <person name="Rokas A."/>
            <person name="Rosa C.A."/>
            <person name="Scheuner C."/>
            <person name="Sibirny A.A."/>
            <person name="Slot J.C."/>
            <person name="Stielow J.B."/>
            <person name="Sun H."/>
            <person name="Kurtzman C.P."/>
            <person name="Blackwell M."/>
            <person name="Grigoriev I.V."/>
            <person name="Jeffries T.W."/>
        </authorList>
    </citation>
    <scope>NUCLEOTIDE SEQUENCE [LARGE SCALE GENOMIC DNA]</scope>
    <source>
        <strain evidence="2">NRRL Y-2460</strain>
    </source>
</reference>
<organism evidence="1 2">
    <name type="scientific">Pachysolen tannophilus NRRL Y-2460</name>
    <dbReference type="NCBI Taxonomy" id="669874"/>
    <lineage>
        <taxon>Eukaryota</taxon>
        <taxon>Fungi</taxon>
        <taxon>Dikarya</taxon>
        <taxon>Ascomycota</taxon>
        <taxon>Saccharomycotina</taxon>
        <taxon>Pichiomycetes</taxon>
        <taxon>Pachysolenaceae</taxon>
        <taxon>Pachysolen</taxon>
    </lineage>
</organism>
<dbReference type="Proteomes" id="UP000094236">
    <property type="component" value="Unassembled WGS sequence"/>
</dbReference>
<evidence type="ECO:0000313" key="2">
    <source>
        <dbReference type="Proteomes" id="UP000094236"/>
    </source>
</evidence>
<dbReference type="AlphaFoldDB" id="A0A1E4TT09"/>
<sequence length="51" mass="5965">MWIEPRAQELKSGEKRAVYYVTGYHKKMISRAGGILRINKQINQTNKESNK</sequence>
<gene>
    <name evidence="1" type="ORF">PACTADRAFT_50737</name>
</gene>
<dbReference type="EMBL" id="KV454015">
    <property type="protein sequence ID" value="ODV94885.1"/>
    <property type="molecule type" value="Genomic_DNA"/>
</dbReference>
<accession>A0A1E4TT09</accession>
<evidence type="ECO:0000313" key="1">
    <source>
        <dbReference type="EMBL" id="ODV94885.1"/>
    </source>
</evidence>
<protein>
    <submittedName>
        <fullName evidence="1">Uncharacterized protein</fullName>
    </submittedName>
</protein>
<name>A0A1E4TT09_PACTA</name>
<keyword evidence="2" id="KW-1185">Reference proteome</keyword>